<feature type="region of interest" description="Disordered" evidence="1">
    <location>
        <begin position="119"/>
        <end position="196"/>
    </location>
</feature>
<evidence type="ECO:0000256" key="1">
    <source>
        <dbReference type="SAM" id="MobiDB-lite"/>
    </source>
</evidence>
<keyword evidence="3" id="KW-1185">Reference proteome</keyword>
<reference evidence="2 3" key="1">
    <citation type="submission" date="2024-01" db="EMBL/GenBank/DDBJ databases">
        <title>Genome assemblies of Stephania.</title>
        <authorList>
            <person name="Yang L."/>
        </authorList>
    </citation>
    <scope>NUCLEOTIDE SEQUENCE [LARGE SCALE GENOMIC DNA]</scope>
    <source>
        <strain evidence="2">JXDWG</strain>
        <tissue evidence="2">Leaf</tissue>
    </source>
</reference>
<comment type="caution">
    <text evidence="2">The sequence shown here is derived from an EMBL/GenBank/DDBJ whole genome shotgun (WGS) entry which is preliminary data.</text>
</comment>
<organism evidence="2 3">
    <name type="scientific">Stephania cephalantha</name>
    <dbReference type="NCBI Taxonomy" id="152367"/>
    <lineage>
        <taxon>Eukaryota</taxon>
        <taxon>Viridiplantae</taxon>
        <taxon>Streptophyta</taxon>
        <taxon>Embryophyta</taxon>
        <taxon>Tracheophyta</taxon>
        <taxon>Spermatophyta</taxon>
        <taxon>Magnoliopsida</taxon>
        <taxon>Ranunculales</taxon>
        <taxon>Menispermaceae</taxon>
        <taxon>Menispermoideae</taxon>
        <taxon>Cissampelideae</taxon>
        <taxon>Stephania</taxon>
    </lineage>
</organism>
<dbReference type="AlphaFoldDB" id="A0AAP0PW22"/>
<dbReference type="Proteomes" id="UP001419268">
    <property type="component" value="Unassembled WGS sequence"/>
</dbReference>
<protein>
    <submittedName>
        <fullName evidence="2">Uncharacterized protein</fullName>
    </submittedName>
</protein>
<proteinExistence type="predicted"/>
<evidence type="ECO:0000313" key="2">
    <source>
        <dbReference type="EMBL" id="KAK9157180.1"/>
    </source>
</evidence>
<dbReference type="EMBL" id="JBBNAG010000002">
    <property type="protein sequence ID" value="KAK9157180.1"/>
    <property type="molecule type" value="Genomic_DNA"/>
</dbReference>
<gene>
    <name evidence="2" type="ORF">Scep_003754</name>
</gene>
<accession>A0AAP0PW22</accession>
<evidence type="ECO:0000313" key="3">
    <source>
        <dbReference type="Proteomes" id="UP001419268"/>
    </source>
</evidence>
<sequence length="275" mass="30073">MFLLDKNYKSGQNQRPLKTTNLRFVAEHINDRLRRQETDSDVAESEQRNCRTTDIRVDDDVKIAESTASKQRNRHSEHQGADWVWCPAAAAADLVWVCSGGSDLVCNDVQRRMCGNRSDCASDEEQRLQGGRGRRKWSEGAVQRWTSDGDEGQASLQDGDAVVGATPGSDAGDQRDATSANSSDSGEPPTRTTNASATKFTTAAAGAEAVAAADWATVCERTRGGACETEVTMRENNRVTRGGVGQSDGRETTFTWKTMLCHTQPDDRLKTKTHD</sequence>
<name>A0AAP0PW22_9MAGN</name>